<proteinExistence type="predicted"/>
<dbReference type="EMBL" id="CM047897">
    <property type="protein sequence ID" value="KAJ0110557.1"/>
    <property type="molecule type" value="Genomic_DNA"/>
</dbReference>
<gene>
    <name evidence="1" type="ORF">Patl1_02700</name>
</gene>
<accession>A0ACC1C4L1</accession>
<dbReference type="Proteomes" id="UP001164250">
    <property type="component" value="Chromosome 1"/>
</dbReference>
<comment type="caution">
    <text evidence="1">The sequence shown here is derived from an EMBL/GenBank/DDBJ whole genome shotgun (WGS) entry which is preliminary data.</text>
</comment>
<sequence length="1992" mass="220460">MGVHGLWDLLAPVGRRVSVETLAGKRLAIDASIWMVQFMKAMRDEKGEMVRNAHLIGFFRRICKLLFLKTKPVFIFDGGTPALKRRTVIARRRQRENAQAKIRKTAEKLLINHLKAMRLKELAKDLEDQRKKQNNASKGEKILSDQIAVTWRSLGKNDAALASSNKGNPDAMLAASATANLFQEDGDEDEEMMMPIMDGNVDPAVIAALPPSMQRRLLVQKQEHDVKGKKILYDDDLDQTDLVGSNEERSHVASKSNDCEKLDEMLAASIAAEEHGSLTDNASITAASIPFEEEDGDEDEEMILPAMHGNVDPAVLAALPPSMQLDLLVQMRERLMAENRQKYQKVKKAPEKFSELQIRAYLKTVAFRREIDEVQKAAAGRGVGGIQTSRIASEANREFIFSSSFTGDKQVLASAKVGSTADKQQQKPSRRPSSASRDNASSCSESNAVTGLAPGERGAVFDDVETYLDERGRVRVSKVRAMGIRMTRDLQRNLDLMREIEQERVNTNNTIDVESNSLLSINEIGSSNNFSGKNEFVETSPDDNSGFVNKERNKQSMFKNEKVIQISFEDNGENNRVDDDDVFARLAAGSPVEVVSTDNTPSKEQSFNSISDSDWEEGNVEEKVNSLSNDVNAEINPVPYRKEGNINDESEVEWEGGPSGAPKSSSACFTESGKTVPRGHLEEEANLQEAIRRSLLDLFSEKSDYVLSDDENCKRSGENAYDDVGFLDEKNNTSGSNLLGENATRQGEPVCEIRDGENLGTAGGVSDSQVTNALESQLKSVVHNPNNKETLSKSCEKYPSSLPEQSRQDASEGRSLYGDVARAESVATFGMKEHHFVQGQCFDASNKGGELATFTKRCSEDNSHGADLVFSDMSGSILVDDKKNNSEVGCSALLDSYMSDAILVGDKKNTSEVECSALLDDKESELVAESSIMISGKKNDCEAEPLHQTIVSSDPYSSMVDSSLNESMYKNNTQQNLAAERTHDCEFSGREHNIEKSELKENDNMQVEFTEANLEEEMLILDQECMNLEDEQRKLERNAESVSSEMFAECQELLQMFGLPYIIAPMEAEAQCAFMEIANLVDGVVTDDSDVFLFGAQSVYKNIFDDRKYVETYFMQDIEKELGLTREKLIRMALLLGSDYTEGISGIGIVNAIEVVNAFPEEDGLHQFREWIESPDPTILGKFDVQTVSNARKRASKVGDNSMSQIKCSREGLSVGGQNVLQADENKRSADHSQDIKKIFMDNHRNVSKNWHIPSSFPSEVVISAYTCPQVDKSTEPFSWGKPDLFVLRKFCWDKFAWGSQKSDELLLPVLKEYEKRETQLRLEAFYTFNERFAKIRSKRINKAVKAITGNQSLELMGEAGQEVPKSRKKKRADHLENGNSISAKDSEESVAGAKNNRERSTPKQLRKRRVTEKIVSSERENPESLICADGGRNTNEISHGIGRGRGRRRKRLCADLTETSSSDGVGGNEKLEGPQELRRSSRSRKSVNYCMNDQEIDDGGKIWSNKECSNEEAGEQELFEVHGLAGDASANPIRKEQHKAGDPLLEERSSGDYLARVGGFCVDEGEIGEPNVSQNEDPFCEAEFSKDHLIMGGDSTCGPREELGMDTLKWIGGTINHIYTNVIASHNSLLSLPSPTPNNCGGEMELGSFVQETVPLLAMLTVECTDVGLSVITKAALNQGMNNFVSVVYCNALGTLILLPYFLFNRKKRPPLSFSHLWRFFLVALIMSSGQIIYCTGIKSSSPTLSSALMNLIPIFTFLLAVIFRFEKLDLRRSSSQAKSLGAVVAVTGAFIITLYKGPQLLVASSTSSSPTPRQPLHSQQSEWVIGGFLFLWTALSSATWNISQAAIVKKYPEEMTIVFFCTFFVTIQAAIFSAITERNLSAWKLSTTVEILAIVFTAIFGSVFRISVHTWCLRKKGPTYVAMFKPLGMAVAVVLTVIFLGSTVSLGSVIGSIVIALGFYTVIWGQMMVEDCSLGSASQKTPLVQNSEDI</sequence>
<organism evidence="1 2">
    <name type="scientific">Pistacia atlantica</name>
    <dbReference type="NCBI Taxonomy" id="434234"/>
    <lineage>
        <taxon>Eukaryota</taxon>
        <taxon>Viridiplantae</taxon>
        <taxon>Streptophyta</taxon>
        <taxon>Embryophyta</taxon>
        <taxon>Tracheophyta</taxon>
        <taxon>Spermatophyta</taxon>
        <taxon>Magnoliopsida</taxon>
        <taxon>eudicotyledons</taxon>
        <taxon>Gunneridae</taxon>
        <taxon>Pentapetalae</taxon>
        <taxon>rosids</taxon>
        <taxon>malvids</taxon>
        <taxon>Sapindales</taxon>
        <taxon>Anacardiaceae</taxon>
        <taxon>Pistacia</taxon>
    </lineage>
</organism>
<reference evidence="2" key="1">
    <citation type="journal article" date="2023" name="G3 (Bethesda)">
        <title>Genome assembly and association tests identify interacting loci associated with vigor, precocity, and sex in interspecific pistachio rootstocks.</title>
        <authorList>
            <person name="Palmer W."/>
            <person name="Jacygrad E."/>
            <person name="Sagayaradj S."/>
            <person name="Cavanaugh K."/>
            <person name="Han R."/>
            <person name="Bertier L."/>
            <person name="Beede B."/>
            <person name="Kafkas S."/>
            <person name="Golino D."/>
            <person name="Preece J."/>
            <person name="Michelmore R."/>
        </authorList>
    </citation>
    <scope>NUCLEOTIDE SEQUENCE [LARGE SCALE GENOMIC DNA]</scope>
</reference>
<evidence type="ECO:0000313" key="1">
    <source>
        <dbReference type="EMBL" id="KAJ0110557.1"/>
    </source>
</evidence>
<keyword evidence="2" id="KW-1185">Reference proteome</keyword>
<evidence type="ECO:0000313" key="2">
    <source>
        <dbReference type="Proteomes" id="UP001164250"/>
    </source>
</evidence>
<protein>
    <submittedName>
        <fullName evidence="1">Uncharacterized protein</fullName>
    </submittedName>
</protein>
<name>A0ACC1C4L1_9ROSI</name>